<dbReference type="SUPFAM" id="SSF48264">
    <property type="entry name" value="Cytochrome P450"/>
    <property type="match status" value="1"/>
</dbReference>
<comment type="cofactor">
    <cofactor evidence="1">
        <name>heme</name>
        <dbReference type="ChEBI" id="CHEBI:30413"/>
    </cofactor>
</comment>
<sequence length="202" mass="22737">MIPAPGAYNIFTAVDKGIHKHKRKVLSQGFSDQCVRAFEPKILDHIDIFLAKLVGSPERGSGDGEWSTPANMTDRCRHLGYDIMGEFGFGQSFELQLKDANRFLIEAVTATTNKAGVYVQYPALANLKLEKLLYQRGLGMREKYLQLMSDLVRSRISKEKDAKNDLLYFLADAKDPETGLGFTEDEIWAESRFLLIAGKLSR</sequence>
<name>A0A5M8Q4K3_9LECA</name>
<dbReference type="InterPro" id="IPR001128">
    <property type="entry name" value="Cyt_P450"/>
</dbReference>
<evidence type="ECO:0000313" key="9">
    <source>
        <dbReference type="Proteomes" id="UP000324767"/>
    </source>
</evidence>
<protein>
    <submittedName>
        <fullName evidence="8">Cytochrome P450</fullName>
    </submittedName>
</protein>
<keyword evidence="7" id="KW-0503">Monooxygenase</keyword>
<evidence type="ECO:0000256" key="6">
    <source>
        <dbReference type="ARBA" id="ARBA00023004"/>
    </source>
</evidence>
<dbReference type="Proteomes" id="UP000324767">
    <property type="component" value="Unassembled WGS sequence"/>
</dbReference>
<dbReference type="GO" id="GO:0016705">
    <property type="term" value="F:oxidoreductase activity, acting on paired donors, with incorporation or reduction of molecular oxygen"/>
    <property type="evidence" value="ECO:0007669"/>
    <property type="project" value="InterPro"/>
</dbReference>
<dbReference type="InterPro" id="IPR036396">
    <property type="entry name" value="Cyt_P450_sf"/>
</dbReference>
<evidence type="ECO:0000256" key="3">
    <source>
        <dbReference type="ARBA" id="ARBA00022617"/>
    </source>
</evidence>
<evidence type="ECO:0000256" key="7">
    <source>
        <dbReference type="ARBA" id="ARBA00023033"/>
    </source>
</evidence>
<dbReference type="OrthoDB" id="1470350at2759"/>
<dbReference type="GO" id="GO:0004497">
    <property type="term" value="F:monooxygenase activity"/>
    <property type="evidence" value="ECO:0007669"/>
    <property type="project" value="UniProtKB-KW"/>
</dbReference>
<accession>A0A5M8Q4K3</accession>
<dbReference type="InterPro" id="IPR050121">
    <property type="entry name" value="Cytochrome_P450_monoxygenase"/>
</dbReference>
<keyword evidence="6" id="KW-0408">Iron</keyword>
<evidence type="ECO:0000256" key="5">
    <source>
        <dbReference type="ARBA" id="ARBA00023002"/>
    </source>
</evidence>
<organism evidence="8 9">
    <name type="scientific">Lasallia pustulata</name>
    <dbReference type="NCBI Taxonomy" id="136370"/>
    <lineage>
        <taxon>Eukaryota</taxon>
        <taxon>Fungi</taxon>
        <taxon>Dikarya</taxon>
        <taxon>Ascomycota</taxon>
        <taxon>Pezizomycotina</taxon>
        <taxon>Lecanoromycetes</taxon>
        <taxon>OSLEUM clade</taxon>
        <taxon>Umbilicariomycetidae</taxon>
        <taxon>Umbilicariales</taxon>
        <taxon>Umbilicariaceae</taxon>
        <taxon>Lasallia</taxon>
    </lineage>
</organism>
<keyword evidence="5" id="KW-0560">Oxidoreductase</keyword>
<keyword evidence="3" id="KW-0349">Heme</keyword>
<evidence type="ECO:0000256" key="2">
    <source>
        <dbReference type="ARBA" id="ARBA00010617"/>
    </source>
</evidence>
<evidence type="ECO:0000313" key="8">
    <source>
        <dbReference type="EMBL" id="KAA6416350.1"/>
    </source>
</evidence>
<proteinExistence type="inferred from homology"/>
<comment type="caution">
    <text evidence="8">The sequence shown here is derived from an EMBL/GenBank/DDBJ whole genome shotgun (WGS) entry which is preliminary data.</text>
</comment>
<keyword evidence="4" id="KW-0479">Metal-binding</keyword>
<dbReference type="AlphaFoldDB" id="A0A5M8Q4K3"/>
<evidence type="ECO:0000256" key="1">
    <source>
        <dbReference type="ARBA" id="ARBA00001971"/>
    </source>
</evidence>
<dbReference type="Gene3D" id="1.10.630.10">
    <property type="entry name" value="Cytochrome P450"/>
    <property type="match status" value="1"/>
</dbReference>
<dbReference type="GO" id="GO:0020037">
    <property type="term" value="F:heme binding"/>
    <property type="evidence" value="ECO:0007669"/>
    <property type="project" value="InterPro"/>
</dbReference>
<gene>
    <name evidence="8" type="ORF">FRX48_01070</name>
</gene>
<dbReference type="EMBL" id="VXIT01000001">
    <property type="protein sequence ID" value="KAA6416350.1"/>
    <property type="molecule type" value="Genomic_DNA"/>
</dbReference>
<comment type="similarity">
    <text evidence="2">Belongs to the cytochrome P450 family.</text>
</comment>
<reference evidence="8 9" key="1">
    <citation type="submission" date="2019-09" db="EMBL/GenBank/DDBJ databases">
        <title>The hologenome of the rock-dwelling lichen Lasallia pustulata.</title>
        <authorList>
            <person name="Greshake Tzovaras B."/>
            <person name="Segers F."/>
            <person name="Bicker A."/>
            <person name="Dal Grande F."/>
            <person name="Otte J."/>
            <person name="Hankeln T."/>
            <person name="Schmitt I."/>
            <person name="Ebersberger I."/>
        </authorList>
    </citation>
    <scope>NUCLEOTIDE SEQUENCE [LARGE SCALE GENOMIC DNA]</scope>
    <source>
        <strain evidence="8">A1-1</strain>
    </source>
</reference>
<evidence type="ECO:0000256" key="4">
    <source>
        <dbReference type="ARBA" id="ARBA00022723"/>
    </source>
</evidence>
<dbReference type="Pfam" id="PF00067">
    <property type="entry name" value="p450"/>
    <property type="match status" value="1"/>
</dbReference>
<dbReference type="PANTHER" id="PTHR24305">
    <property type="entry name" value="CYTOCHROME P450"/>
    <property type="match status" value="1"/>
</dbReference>
<dbReference type="GO" id="GO:0005506">
    <property type="term" value="F:iron ion binding"/>
    <property type="evidence" value="ECO:0007669"/>
    <property type="project" value="InterPro"/>
</dbReference>
<dbReference type="PANTHER" id="PTHR24305:SF237">
    <property type="entry name" value="CYTOCHROME P450 MONOOXYGENASE ATNE-RELATED"/>
    <property type="match status" value="1"/>
</dbReference>